<dbReference type="InterPro" id="IPR000210">
    <property type="entry name" value="BTB/POZ_dom"/>
</dbReference>
<dbReference type="PROSITE" id="PS51886">
    <property type="entry name" value="TLDC"/>
    <property type="match status" value="1"/>
</dbReference>
<dbReference type="Gene3D" id="3.30.710.10">
    <property type="entry name" value="Potassium Channel Kv1.1, Chain A"/>
    <property type="match status" value="1"/>
</dbReference>
<organism evidence="3 4">
    <name type="scientific">Rhizophagus irregularis (strain DAOM 197198w)</name>
    <name type="common">Glomus intraradices</name>
    <dbReference type="NCBI Taxonomy" id="1432141"/>
    <lineage>
        <taxon>Eukaryota</taxon>
        <taxon>Fungi</taxon>
        <taxon>Fungi incertae sedis</taxon>
        <taxon>Mucoromycota</taxon>
        <taxon>Glomeromycotina</taxon>
        <taxon>Glomeromycetes</taxon>
        <taxon>Glomerales</taxon>
        <taxon>Glomeraceae</taxon>
        <taxon>Rhizophagus</taxon>
    </lineage>
</organism>
<sequence length="471" mass="55857">MSFEYSQELIDDYEKLLKVDEGHDVIIYAGEDENAKEIHAHSLILCIRSQYFRAAFSNEWADKKDGKFILKKQNISPQIFEFILRFIYCGKIDLTKLQDLELLELLMAVDELNIQTLIPCIQEYLIDYQYEFLQRNPIEILETVYQVYQIDTFSGLWEFLLEIICYKPEILFSSDNLIRLSAPLLELLLKRNDLLLDEIVIWDNLVKWSFAQHPSIQQDVNKWNEEEIVIMKNTFHMFIPLIRFYLISSEDFYLKVYPYKVLLPEDLINNILAFHTEQNKEFNNYVQPSRSPKYDTNLIKPHYFATFSSWIEKKDGSHYNYYNSRDIPYYFYLIYRASRDGNTAEAFHEKCDSKGATIVVVKIKDSEQIIGGYNPFSWDLYNHYKRSTNSFIFSFKDRRDTKTAKVGYSNGLSSVGCYRSHGPIFGYYLYFLNNTWIINHSYSRNYPGIKFPMNGSIDIDDFEVFQIIKKS</sequence>
<dbReference type="Proteomes" id="UP000022910">
    <property type="component" value="Unassembled WGS sequence"/>
</dbReference>
<dbReference type="InterPro" id="IPR006571">
    <property type="entry name" value="TLDc_dom"/>
</dbReference>
<proteinExistence type="predicted"/>
<feature type="domain" description="TLDc" evidence="2">
    <location>
        <begin position="297"/>
        <end position="468"/>
    </location>
</feature>
<dbReference type="InterPro" id="IPR011333">
    <property type="entry name" value="SKP1/BTB/POZ_sf"/>
</dbReference>
<dbReference type="AlphaFoldDB" id="A0A015NEF4"/>
<reference evidence="3 4" key="1">
    <citation type="submission" date="2014-02" db="EMBL/GenBank/DDBJ databases">
        <title>Single nucleus genome sequencing reveals high similarity among nuclei of an endomycorrhizal fungus.</title>
        <authorList>
            <person name="Lin K."/>
            <person name="Geurts R."/>
            <person name="Zhang Z."/>
            <person name="Limpens E."/>
            <person name="Saunders D.G."/>
            <person name="Mu D."/>
            <person name="Pang E."/>
            <person name="Cao H."/>
            <person name="Cha H."/>
            <person name="Lin T."/>
            <person name="Zhou Q."/>
            <person name="Shang Y."/>
            <person name="Li Y."/>
            <person name="Ivanov S."/>
            <person name="Sharma T."/>
            <person name="Velzen R.V."/>
            <person name="Ruijter N.D."/>
            <person name="Aanen D.K."/>
            <person name="Win J."/>
            <person name="Kamoun S."/>
            <person name="Bisseling T."/>
            <person name="Huang S."/>
        </authorList>
    </citation>
    <scope>NUCLEOTIDE SEQUENCE [LARGE SCALE GENOMIC DNA]</scope>
    <source>
        <strain evidence="4">DAOM197198w</strain>
    </source>
</reference>
<dbReference type="EMBL" id="JEMT01010473">
    <property type="protein sequence ID" value="EXX77648.1"/>
    <property type="molecule type" value="Genomic_DNA"/>
</dbReference>
<dbReference type="PANTHER" id="PTHR24410:SF23">
    <property type="entry name" value="BTB DOMAIN-CONTAINING PROTEIN-RELATED"/>
    <property type="match status" value="1"/>
</dbReference>
<evidence type="ECO:0008006" key="5">
    <source>
        <dbReference type="Google" id="ProtNLM"/>
    </source>
</evidence>
<dbReference type="HOGENOM" id="CLU_021542_0_1_1"/>
<evidence type="ECO:0000313" key="3">
    <source>
        <dbReference type="EMBL" id="EXX77648.1"/>
    </source>
</evidence>
<dbReference type="InterPro" id="IPR051481">
    <property type="entry name" value="BTB-POZ/Galectin-3-binding"/>
</dbReference>
<gene>
    <name evidence="3" type="ORF">RirG_021930</name>
</gene>
<accession>A0A015NEF4</accession>
<evidence type="ECO:0000259" key="2">
    <source>
        <dbReference type="PROSITE" id="PS51886"/>
    </source>
</evidence>
<dbReference type="PANTHER" id="PTHR24410">
    <property type="entry name" value="HL07962P-RELATED"/>
    <property type="match status" value="1"/>
</dbReference>
<comment type="caution">
    <text evidence="3">The sequence shown here is derived from an EMBL/GenBank/DDBJ whole genome shotgun (WGS) entry which is preliminary data.</text>
</comment>
<dbReference type="SUPFAM" id="SSF54695">
    <property type="entry name" value="POZ domain"/>
    <property type="match status" value="1"/>
</dbReference>
<dbReference type="SMART" id="SM00225">
    <property type="entry name" value="BTB"/>
    <property type="match status" value="1"/>
</dbReference>
<evidence type="ECO:0000313" key="4">
    <source>
        <dbReference type="Proteomes" id="UP000022910"/>
    </source>
</evidence>
<protein>
    <recommendedName>
        <fullName evidence="5">Btb/poz domain-containing protein 19-like</fullName>
    </recommendedName>
</protein>
<dbReference type="Pfam" id="PF00651">
    <property type="entry name" value="BTB"/>
    <property type="match status" value="1"/>
</dbReference>
<dbReference type="OrthoDB" id="2160519at2759"/>
<keyword evidence="4" id="KW-1185">Reference proteome</keyword>
<dbReference type="Pfam" id="PF07534">
    <property type="entry name" value="TLD"/>
    <property type="match status" value="1"/>
</dbReference>
<dbReference type="CDD" id="cd18186">
    <property type="entry name" value="BTB_POZ_ZBTB_KLHL-like"/>
    <property type="match status" value="1"/>
</dbReference>
<feature type="domain" description="BTB" evidence="1">
    <location>
        <begin position="23"/>
        <end position="96"/>
    </location>
</feature>
<name>A0A015NEF4_RHIIW</name>
<evidence type="ECO:0000259" key="1">
    <source>
        <dbReference type="PROSITE" id="PS50097"/>
    </source>
</evidence>
<dbReference type="PROSITE" id="PS50097">
    <property type="entry name" value="BTB"/>
    <property type="match status" value="1"/>
</dbReference>